<sequence length="112" mass="12572">MKLNFVVYGKNNDIIETLVRIINKNQNWHALCIDNQSDLKNHILSHSTNILLFSSNIGKTETEEIEMWTTKNFPSVKQIHHYGGGGGLLNSEIQSALLGLTLIEKPALNCIL</sequence>
<accession>A0ABX7XAC0</accession>
<dbReference type="RefSeq" id="WP_230475458.1">
    <property type="nucleotide sequence ID" value="NZ_CP072842.1"/>
</dbReference>
<reference evidence="2" key="2">
    <citation type="submission" date="2021-04" db="EMBL/GenBank/DDBJ databases">
        <title>Taxonomy of Flavobacteriaceae bacterium ZY171143.</title>
        <authorList>
            <person name="Li F."/>
        </authorList>
    </citation>
    <scope>NUCLEOTIDE SEQUENCE [LARGE SCALE GENOMIC DNA]</scope>
    <source>
        <strain evidence="2">ZY171143</strain>
    </source>
</reference>
<organism evidence="1 2">
    <name type="scientific">Faecalibacter bovis</name>
    <dbReference type="NCBI Taxonomy" id="2898187"/>
    <lineage>
        <taxon>Bacteria</taxon>
        <taxon>Pseudomonadati</taxon>
        <taxon>Bacteroidota</taxon>
        <taxon>Flavobacteriia</taxon>
        <taxon>Flavobacteriales</taxon>
        <taxon>Weeksellaceae</taxon>
        <taxon>Faecalibacter</taxon>
    </lineage>
</organism>
<gene>
    <name evidence="1" type="ORF">J9309_08500</name>
</gene>
<dbReference type="EMBL" id="CP072842">
    <property type="protein sequence ID" value="QTV04837.1"/>
    <property type="molecule type" value="Genomic_DNA"/>
</dbReference>
<dbReference type="Proteomes" id="UP000672011">
    <property type="component" value="Chromosome"/>
</dbReference>
<evidence type="ECO:0000313" key="2">
    <source>
        <dbReference type="Proteomes" id="UP000672011"/>
    </source>
</evidence>
<keyword evidence="2" id="KW-1185">Reference proteome</keyword>
<evidence type="ECO:0000313" key="1">
    <source>
        <dbReference type="EMBL" id="QTV04837.1"/>
    </source>
</evidence>
<name>A0ABX7XAC0_9FLAO</name>
<proteinExistence type="predicted"/>
<protein>
    <submittedName>
        <fullName evidence="1">Uncharacterized protein</fullName>
    </submittedName>
</protein>
<reference evidence="1 2" key="1">
    <citation type="journal article" date="2021" name="Int. J. Syst. Evol. Microbiol.">
        <title>Faecalibacter bovis sp. nov., isolated from cow faeces.</title>
        <authorList>
            <person name="Li F."/>
            <person name="Zhao W."/>
            <person name="Hong Q."/>
            <person name="Shao Q."/>
            <person name="Song J."/>
            <person name="Yang S."/>
        </authorList>
    </citation>
    <scope>NUCLEOTIDE SEQUENCE [LARGE SCALE GENOMIC DNA]</scope>
    <source>
        <strain evidence="1 2">ZY171143</strain>
    </source>
</reference>